<dbReference type="Gene3D" id="2.40.330.30">
    <property type="match status" value="1"/>
</dbReference>
<name>B1N6D0_PRIMG</name>
<dbReference type="Gene3D" id="3.30.870.10">
    <property type="entry name" value="Endonuclease Chain A"/>
    <property type="match status" value="1"/>
</dbReference>
<reference evidence="2" key="2">
    <citation type="journal article" date="2008" name="Protein Expr. Purif.">
        <title>Expression and purification of BmrI restriction endonuclease and its N-terminal cleavage domain variants.</title>
        <authorList>
            <person name="Bao Y."/>
            <person name="Higgins L."/>
            <person name="Zhang P."/>
            <person name="Chan S.H."/>
            <person name="Laget S."/>
            <person name="Sweeney S."/>
            <person name="Lunnen K."/>
            <person name="Xu S.Y."/>
        </authorList>
    </citation>
    <scope>NUCLEOTIDE SEQUENCE</scope>
</reference>
<dbReference type="AlphaFoldDB" id="B1N6D0"/>
<reference evidence="2" key="1">
    <citation type="submission" date="2006-11" db="EMBL/GenBank/DDBJ databases">
        <authorList>
            <person name="Sears L."/>
            <person name="Lunnen K."/>
            <person name="Bao Y."/>
        </authorList>
    </citation>
    <scope>NUCLEOTIDE SEQUENCE</scope>
</reference>
<dbReference type="Pfam" id="PF18243">
    <property type="entry name" value="BfiI_DBD"/>
    <property type="match status" value="1"/>
</dbReference>
<dbReference type="InterPro" id="IPR040731">
    <property type="entry name" value="BfiI_DBD"/>
</dbReference>
<evidence type="ECO:0000313" key="2">
    <source>
        <dbReference type="EMBL" id="ABM69266.1"/>
    </source>
</evidence>
<dbReference type="SUPFAM" id="SSF56024">
    <property type="entry name" value="Phospholipase D/nuclease"/>
    <property type="match status" value="1"/>
</dbReference>
<protein>
    <submittedName>
        <fullName evidence="2">BmrI</fullName>
    </submittedName>
</protein>
<gene>
    <name evidence="2" type="primary">bmrIR</name>
</gene>
<dbReference type="REBASE" id="2993">
    <property type="entry name" value="BmrI"/>
</dbReference>
<accession>B1N6D0</accession>
<sequence length="358" mass="39722">MNYFSLHPNVYATGRPKGLINMLESVWISNQKPGDGTMYLISGFANYNGGIRFYETFTEHINHGGKVIAILGGSTSQRLSSKQVVAELVSRGVDVYIINRKRLLHAKLYGSSSNSGESLVVSSGNFTGPGMSQNVEASLLLDNNTTSSMGFSWNGMVNSMLDQKWQIHNLSNSNPTSPSWNLLYDERTTNLTLDDTQKVTLILTLGHADTARIQAAPKSKAGEGSQYFWLSKDSYDFFPPLTIRNKRGTKATYSCLINMNYLDIKYIDSECRVTFEAENNFDFRLGTGKLRYTNVAASDDIAAITRVGDSDYELRIIKKGSSNYDALDSAAVNFIGNRGKRYGYIPNDEFGRIIGAKF</sequence>
<proteinExistence type="predicted"/>
<evidence type="ECO:0000259" key="1">
    <source>
        <dbReference type="Pfam" id="PF18243"/>
    </source>
</evidence>
<organism evidence="2">
    <name type="scientific">Priestia megaterium</name>
    <name type="common">Bacillus megaterium</name>
    <dbReference type="NCBI Taxonomy" id="1404"/>
    <lineage>
        <taxon>Bacteria</taxon>
        <taxon>Bacillati</taxon>
        <taxon>Bacillota</taxon>
        <taxon>Bacilli</taxon>
        <taxon>Bacillales</taxon>
        <taxon>Bacillaceae</taxon>
        <taxon>Priestia</taxon>
    </lineage>
</organism>
<dbReference type="EMBL" id="EF143916">
    <property type="protein sequence ID" value="ABM69266.1"/>
    <property type="molecule type" value="Genomic_DNA"/>
</dbReference>
<feature type="domain" description="Metal-independent restriction enzyme BfiI DNA binding" evidence="1">
    <location>
        <begin position="193"/>
        <end position="355"/>
    </location>
</feature>